<dbReference type="Gene3D" id="3.40.50.150">
    <property type="entry name" value="Vaccinia Virus protein VP39"/>
    <property type="match status" value="1"/>
</dbReference>
<dbReference type="EMBL" id="UYWY01003423">
    <property type="protein sequence ID" value="VDM28697.1"/>
    <property type="molecule type" value="Genomic_DNA"/>
</dbReference>
<dbReference type="CDD" id="cd02440">
    <property type="entry name" value="AdoMet_MTases"/>
    <property type="match status" value="1"/>
</dbReference>
<dbReference type="Proteomes" id="UP000050794">
    <property type="component" value="Unassembled WGS sequence"/>
</dbReference>
<keyword evidence="3" id="KW-1185">Reference proteome</keyword>
<dbReference type="InterPro" id="IPR029063">
    <property type="entry name" value="SAM-dependent_MTases_sf"/>
</dbReference>
<reference evidence="2 3" key="2">
    <citation type="submission" date="2018-11" db="EMBL/GenBank/DDBJ databases">
        <authorList>
            <consortium name="Pathogen Informatics"/>
        </authorList>
    </citation>
    <scope>NUCLEOTIDE SEQUENCE [LARGE SCALE GENOMIC DNA]</scope>
</reference>
<dbReference type="WBParaSite" id="TCNE_0000298001-mRNA-1">
    <property type="protein sequence ID" value="TCNE_0000298001-mRNA-1"/>
    <property type="gene ID" value="TCNE_0000298001"/>
</dbReference>
<dbReference type="PANTHER" id="PTHR45581">
    <property type="entry name" value="PROTEIN CBG10435"/>
    <property type="match status" value="1"/>
</dbReference>
<evidence type="ECO:0000259" key="1">
    <source>
        <dbReference type="Pfam" id="PF13847"/>
    </source>
</evidence>
<accession>A0A183U3B0</accession>
<evidence type="ECO:0000313" key="3">
    <source>
        <dbReference type="Proteomes" id="UP000050794"/>
    </source>
</evidence>
<organism evidence="3 4">
    <name type="scientific">Toxocara canis</name>
    <name type="common">Canine roundworm</name>
    <dbReference type="NCBI Taxonomy" id="6265"/>
    <lineage>
        <taxon>Eukaryota</taxon>
        <taxon>Metazoa</taxon>
        <taxon>Ecdysozoa</taxon>
        <taxon>Nematoda</taxon>
        <taxon>Chromadorea</taxon>
        <taxon>Rhabditida</taxon>
        <taxon>Spirurina</taxon>
        <taxon>Ascaridomorpha</taxon>
        <taxon>Ascaridoidea</taxon>
        <taxon>Toxocaridae</taxon>
        <taxon>Toxocara</taxon>
    </lineage>
</organism>
<dbReference type="InterPro" id="IPR025714">
    <property type="entry name" value="Methyltranfer_dom"/>
</dbReference>
<evidence type="ECO:0000313" key="2">
    <source>
        <dbReference type="EMBL" id="VDM28697.1"/>
    </source>
</evidence>
<dbReference type="PANTHER" id="PTHR45581:SF3">
    <property type="entry name" value="METHYLTRANSFERASE DOMAIN-CONTAINING PROTEIN"/>
    <property type="match status" value="1"/>
</dbReference>
<name>A0A183U3B0_TOXCA</name>
<feature type="domain" description="Methyltransferase" evidence="1">
    <location>
        <begin position="109"/>
        <end position="216"/>
    </location>
</feature>
<evidence type="ECO:0000313" key="4">
    <source>
        <dbReference type="WBParaSite" id="TCNE_0000298001-mRNA-1"/>
    </source>
</evidence>
<dbReference type="Pfam" id="PF13847">
    <property type="entry name" value="Methyltransf_31"/>
    <property type="match status" value="1"/>
</dbReference>
<proteinExistence type="predicted"/>
<protein>
    <submittedName>
        <fullName evidence="4">Methyltranfer_dom domain-containing protein</fullName>
    </submittedName>
</protein>
<sequence length="335" mass="37469">MAAGDIIEVDESGENFWIPKDRIPSLCGDTVSMAFTTQSLVPLFSAIIPKVAETFKQDGPYGKFTSLRVNYDQYNGIHKVIDDISRTQQRKYLINDLLPLTGMMEKMNDELKVLDVGCGNGYQILEIAQHFPRSKFIGIDLSADAIASAERTRQERQLNNVSFVQMNAQKLAEDWSDRFDWITVFDACHDQTRPDLSLKEIHRVLKSNGTLTVFETNGTGNVYTDKIEFGKQAAFGYAISVLACLQVGSQSEGGTKEVGDEHFGFAACRAFHKCSHSSASSHSQKCSFSIPDALCLGSMWGRKRAMQLLNESGFHNVQQIETPFLRTKILYVCHK</sequence>
<dbReference type="AlphaFoldDB" id="A0A183U3B0"/>
<reference evidence="4" key="1">
    <citation type="submission" date="2016-06" db="UniProtKB">
        <authorList>
            <consortium name="WormBaseParasite"/>
        </authorList>
    </citation>
    <scope>IDENTIFICATION</scope>
</reference>
<dbReference type="SUPFAM" id="SSF53335">
    <property type="entry name" value="S-adenosyl-L-methionine-dependent methyltransferases"/>
    <property type="match status" value="1"/>
</dbReference>
<gene>
    <name evidence="2" type="ORF">TCNE_LOCUS2980</name>
</gene>